<dbReference type="Gene3D" id="3.90.850.10">
    <property type="entry name" value="Fumarylacetoacetase-like, C-terminal domain"/>
    <property type="match status" value="1"/>
</dbReference>
<name>A0ABW0VXR8_9BACL</name>
<dbReference type="SUPFAM" id="SSF56529">
    <property type="entry name" value="FAH"/>
    <property type="match status" value="1"/>
</dbReference>
<dbReference type="Proteomes" id="UP001596047">
    <property type="component" value="Unassembled WGS sequence"/>
</dbReference>
<evidence type="ECO:0000313" key="5">
    <source>
        <dbReference type="Proteomes" id="UP001596047"/>
    </source>
</evidence>
<organism evidence="4 5">
    <name type="scientific">Paenibacillus solisilvae</name>
    <dbReference type="NCBI Taxonomy" id="2486751"/>
    <lineage>
        <taxon>Bacteria</taxon>
        <taxon>Bacillati</taxon>
        <taxon>Bacillota</taxon>
        <taxon>Bacilli</taxon>
        <taxon>Bacillales</taxon>
        <taxon>Paenibacillaceae</taxon>
        <taxon>Paenibacillus</taxon>
    </lineage>
</organism>
<comment type="caution">
    <text evidence="4">The sequence shown here is derived from an EMBL/GenBank/DDBJ whole genome shotgun (WGS) entry which is preliminary data.</text>
</comment>
<evidence type="ECO:0000256" key="2">
    <source>
        <dbReference type="ARBA" id="ARBA00022723"/>
    </source>
</evidence>
<sequence>MAAFEQIRNIYCVGRNYALHAKELGNDVPGQPMIFSKPTHALHPAEGRLQLPGGVGEIHHELELVVRIAAPYEQGKSLTQLIDGVALGIDWTARDVQNVLKEKRHPWLLAKGFKGSAVLSDFTAFKGAEAFEQLQFSLRMNGEIIQSGSPKDMIFPLEQLVNYIGTQYGLGAGDIIYTGTPAGVGPVKHGDIIELVWETAVEGSKQSFGPLEIELV</sequence>
<evidence type="ECO:0000256" key="1">
    <source>
        <dbReference type="ARBA" id="ARBA00010211"/>
    </source>
</evidence>
<feature type="domain" description="Fumarylacetoacetase-like C-terminal" evidence="3">
    <location>
        <begin position="10"/>
        <end position="197"/>
    </location>
</feature>
<protein>
    <submittedName>
        <fullName evidence="4">Fumarylacetoacetate hydrolase family protein</fullName>
    </submittedName>
</protein>
<dbReference type="InterPro" id="IPR036663">
    <property type="entry name" value="Fumarylacetoacetase_C_sf"/>
</dbReference>
<accession>A0ABW0VXR8</accession>
<dbReference type="PANTHER" id="PTHR11820">
    <property type="entry name" value="ACYLPYRUVASE"/>
    <property type="match status" value="1"/>
</dbReference>
<dbReference type="PANTHER" id="PTHR11820:SF7">
    <property type="entry name" value="ACYLPYRUVASE FAHD1, MITOCHONDRIAL"/>
    <property type="match status" value="1"/>
</dbReference>
<keyword evidence="4" id="KW-0378">Hydrolase</keyword>
<gene>
    <name evidence="4" type="ORF">ACFPYJ_16430</name>
</gene>
<keyword evidence="2" id="KW-0479">Metal-binding</keyword>
<dbReference type="Pfam" id="PF01557">
    <property type="entry name" value="FAA_hydrolase"/>
    <property type="match status" value="1"/>
</dbReference>
<dbReference type="GO" id="GO:0016787">
    <property type="term" value="F:hydrolase activity"/>
    <property type="evidence" value="ECO:0007669"/>
    <property type="project" value="UniProtKB-KW"/>
</dbReference>
<evidence type="ECO:0000259" key="3">
    <source>
        <dbReference type="Pfam" id="PF01557"/>
    </source>
</evidence>
<dbReference type="RefSeq" id="WP_379189258.1">
    <property type="nucleotide sequence ID" value="NZ_JBHSOW010000060.1"/>
</dbReference>
<evidence type="ECO:0000313" key="4">
    <source>
        <dbReference type="EMBL" id="MFC5650682.1"/>
    </source>
</evidence>
<dbReference type="InterPro" id="IPR011234">
    <property type="entry name" value="Fumarylacetoacetase-like_C"/>
</dbReference>
<proteinExistence type="inferred from homology"/>
<comment type="similarity">
    <text evidence="1">Belongs to the FAH family.</text>
</comment>
<reference evidence="5" key="1">
    <citation type="journal article" date="2019" name="Int. J. Syst. Evol. Microbiol.">
        <title>The Global Catalogue of Microorganisms (GCM) 10K type strain sequencing project: providing services to taxonomists for standard genome sequencing and annotation.</title>
        <authorList>
            <consortium name="The Broad Institute Genomics Platform"/>
            <consortium name="The Broad Institute Genome Sequencing Center for Infectious Disease"/>
            <person name="Wu L."/>
            <person name="Ma J."/>
        </authorList>
    </citation>
    <scope>NUCLEOTIDE SEQUENCE [LARGE SCALE GENOMIC DNA]</scope>
    <source>
        <strain evidence="5">CGMCC 1.3240</strain>
    </source>
</reference>
<dbReference type="EMBL" id="JBHSOW010000060">
    <property type="protein sequence ID" value="MFC5650682.1"/>
    <property type="molecule type" value="Genomic_DNA"/>
</dbReference>
<keyword evidence="5" id="KW-1185">Reference proteome</keyword>